<keyword evidence="2" id="KW-1185">Reference proteome</keyword>
<protein>
    <recommendedName>
        <fullName evidence="3">DUF1292 domain-containing protein</fullName>
    </recommendedName>
</protein>
<dbReference type="EMBL" id="JARLKY010000013">
    <property type="protein sequence ID" value="MEC0226819.1"/>
    <property type="molecule type" value="Genomic_DNA"/>
</dbReference>
<reference evidence="1 2" key="1">
    <citation type="submission" date="2023-03" db="EMBL/GenBank/DDBJ databases">
        <title>Bacillus Genome Sequencing.</title>
        <authorList>
            <person name="Dunlap C."/>
        </authorList>
    </citation>
    <scope>NUCLEOTIDE SEQUENCE [LARGE SCALE GENOMIC DNA]</scope>
    <source>
        <strain evidence="1 2">BD-533</strain>
    </source>
</reference>
<proteinExistence type="predicted"/>
<sequence length="101" mass="11808">MDKVEYQITQVAVEKTEDNTYTISLICDEDEAPQVLTNFANFTYKDDAIEYAIMRYVDDNVQLALVENDEVTFYSKEEALETFEYTLNETYRGLIAFLECE</sequence>
<evidence type="ECO:0000313" key="2">
    <source>
        <dbReference type="Proteomes" id="UP001338137"/>
    </source>
</evidence>
<evidence type="ECO:0000313" key="1">
    <source>
        <dbReference type="EMBL" id="MEC0226819.1"/>
    </source>
</evidence>
<dbReference type="RefSeq" id="WP_326071221.1">
    <property type="nucleotide sequence ID" value="NZ_JARLKY010000013.1"/>
</dbReference>
<evidence type="ECO:0008006" key="3">
    <source>
        <dbReference type="Google" id="ProtNLM"/>
    </source>
</evidence>
<organism evidence="1 2">
    <name type="scientific">Paenibacillus alba</name>
    <dbReference type="NCBI Taxonomy" id="1197127"/>
    <lineage>
        <taxon>Bacteria</taxon>
        <taxon>Bacillati</taxon>
        <taxon>Bacillota</taxon>
        <taxon>Bacilli</taxon>
        <taxon>Bacillales</taxon>
        <taxon>Paenibacillaceae</taxon>
        <taxon>Paenibacillus</taxon>
    </lineage>
</organism>
<accession>A0ABU6FY30</accession>
<name>A0ABU6FY30_9BACL</name>
<comment type="caution">
    <text evidence="1">The sequence shown here is derived from an EMBL/GenBank/DDBJ whole genome shotgun (WGS) entry which is preliminary data.</text>
</comment>
<gene>
    <name evidence="1" type="ORF">P4I72_06770</name>
</gene>
<dbReference type="Proteomes" id="UP001338137">
    <property type="component" value="Unassembled WGS sequence"/>
</dbReference>